<evidence type="ECO:0000256" key="1">
    <source>
        <dbReference type="SAM" id="SignalP"/>
    </source>
</evidence>
<accession>A0A521BE55</accession>
<dbReference type="Proteomes" id="UP000317557">
    <property type="component" value="Unassembled WGS sequence"/>
</dbReference>
<proteinExistence type="predicted"/>
<dbReference type="AlphaFoldDB" id="A0A521BE55"/>
<gene>
    <name evidence="2" type="ORF">SAMN06265219_102221</name>
</gene>
<organism evidence="2 3">
    <name type="scientific">Gracilimonas mengyeensis</name>
    <dbReference type="NCBI Taxonomy" id="1302730"/>
    <lineage>
        <taxon>Bacteria</taxon>
        <taxon>Pseudomonadati</taxon>
        <taxon>Balneolota</taxon>
        <taxon>Balneolia</taxon>
        <taxon>Balneolales</taxon>
        <taxon>Balneolaceae</taxon>
        <taxon>Gracilimonas</taxon>
    </lineage>
</organism>
<keyword evidence="3" id="KW-1185">Reference proteome</keyword>
<evidence type="ECO:0000313" key="3">
    <source>
        <dbReference type="Proteomes" id="UP000317557"/>
    </source>
</evidence>
<keyword evidence="1" id="KW-0732">Signal</keyword>
<feature type="signal peptide" evidence="1">
    <location>
        <begin position="1"/>
        <end position="18"/>
    </location>
</feature>
<name>A0A521BE55_9BACT</name>
<feature type="chain" id="PRO_5021777555" evidence="1">
    <location>
        <begin position="19"/>
        <end position="302"/>
    </location>
</feature>
<protein>
    <submittedName>
        <fullName evidence="2">Uncharacterized protein</fullName>
    </submittedName>
</protein>
<sequence>MKKICVFILALLSSLSFYSCNIISGNSNNGDNKLSDQISITLNQEVYYLDFDSGVFYSLVNNSDKPIYTNSSDETLIEKKIDDNWNEVEPSEYYYVNPVQPGDSIIASRIFSRINGLQGAGTYRIKVNACLENVSDECPSVDKVDILSNEFQIKPLDIPLTDISPKYENIDLEISITDTLVELSSSEGIGTNITNHSDFPIEMSSSIVEFQRYTVDRGWISGVNGISGRWFVFDGFPSSLRLDPGESIAEDRAPFLPVSWLSETPGTYRFNYLLCMGKDRFGACILPVTPEFSSSASFEVIP</sequence>
<dbReference type="PROSITE" id="PS51257">
    <property type="entry name" value="PROKAR_LIPOPROTEIN"/>
    <property type="match status" value="1"/>
</dbReference>
<evidence type="ECO:0000313" key="2">
    <source>
        <dbReference type="EMBL" id="SMO45377.1"/>
    </source>
</evidence>
<reference evidence="2 3" key="1">
    <citation type="submission" date="2017-05" db="EMBL/GenBank/DDBJ databases">
        <authorList>
            <person name="Varghese N."/>
            <person name="Submissions S."/>
        </authorList>
    </citation>
    <scope>NUCLEOTIDE SEQUENCE [LARGE SCALE GENOMIC DNA]</scope>
    <source>
        <strain evidence="2 3">DSM 21985</strain>
    </source>
</reference>
<dbReference type="EMBL" id="FXTP01000002">
    <property type="protein sequence ID" value="SMO45377.1"/>
    <property type="molecule type" value="Genomic_DNA"/>
</dbReference>